<evidence type="ECO:0000256" key="10">
    <source>
        <dbReference type="ARBA" id="ARBA00023136"/>
    </source>
</evidence>
<evidence type="ECO:0000256" key="9">
    <source>
        <dbReference type="ARBA" id="ARBA00023049"/>
    </source>
</evidence>
<reference evidence="14 15" key="1">
    <citation type="submission" date="2024-02" db="EMBL/GenBank/DDBJ databases">
        <authorList>
            <person name="Chen Y."/>
            <person name="Shah S."/>
            <person name="Dougan E. K."/>
            <person name="Thang M."/>
            <person name="Chan C."/>
        </authorList>
    </citation>
    <scope>NUCLEOTIDE SEQUENCE [LARGE SCALE GENOMIC DNA]</scope>
</reference>
<comment type="subcellular location">
    <subcellularLocation>
        <location evidence="1">Cell membrane</location>
        <topology evidence="1">Multi-pass membrane protein</topology>
    </subcellularLocation>
</comment>
<evidence type="ECO:0000259" key="13">
    <source>
        <dbReference type="Pfam" id="PF01435"/>
    </source>
</evidence>
<name>A0ABP0J2P2_9DINO</name>
<dbReference type="InterPro" id="IPR050083">
    <property type="entry name" value="HtpX_protease"/>
</dbReference>
<keyword evidence="10 12" id="KW-0472">Membrane</keyword>
<dbReference type="PANTHER" id="PTHR43221">
    <property type="entry name" value="PROTEASE HTPX"/>
    <property type="match status" value="1"/>
</dbReference>
<comment type="caution">
    <text evidence="14">The sequence shown here is derived from an EMBL/GenBank/DDBJ whole genome shotgun (WGS) entry which is preliminary data.</text>
</comment>
<keyword evidence="5" id="KW-0479">Metal-binding</keyword>
<gene>
    <name evidence="14" type="ORF">SCF082_LOCUS9948</name>
</gene>
<comment type="cofactor">
    <cofactor evidence="11">
        <name>Zn(2+)</name>
        <dbReference type="ChEBI" id="CHEBI:29105"/>
    </cofactor>
    <text evidence="11">Binds 1 zinc ion per subunit.</text>
</comment>
<dbReference type="Proteomes" id="UP001642464">
    <property type="component" value="Unassembled WGS sequence"/>
</dbReference>
<feature type="domain" description="Peptidase M48" evidence="13">
    <location>
        <begin position="145"/>
        <end position="245"/>
    </location>
</feature>
<keyword evidence="2" id="KW-1003">Cell membrane</keyword>
<evidence type="ECO:0000256" key="8">
    <source>
        <dbReference type="ARBA" id="ARBA00022989"/>
    </source>
</evidence>
<dbReference type="PANTHER" id="PTHR43221:SF1">
    <property type="entry name" value="PROTEASE HTPX"/>
    <property type="match status" value="1"/>
</dbReference>
<proteinExistence type="inferred from homology"/>
<keyword evidence="9 11" id="KW-0482">Metalloprotease</keyword>
<evidence type="ECO:0000256" key="5">
    <source>
        <dbReference type="ARBA" id="ARBA00022723"/>
    </source>
</evidence>
<keyword evidence="6 11" id="KW-0378">Hydrolase</keyword>
<organism evidence="14 15">
    <name type="scientific">Durusdinium trenchii</name>
    <dbReference type="NCBI Taxonomy" id="1381693"/>
    <lineage>
        <taxon>Eukaryota</taxon>
        <taxon>Sar</taxon>
        <taxon>Alveolata</taxon>
        <taxon>Dinophyceae</taxon>
        <taxon>Suessiales</taxon>
        <taxon>Symbiodiniaceae</taxon>
        <taxon>Durusdinium</taxon>
    </lineage>
</organism>
<dbReference type="Pfam" id="PF01435">
    <property type="entry name" value="Peptidase_M48"/>
    <property type="match status" value="1"/>
</dbReference>
<keyword evidence="7 11" id="KW-0862">Zinc</keyword>
<evidence type="ECO:0000256" key="11">
    <source>
        <dbReference type="RuleBase" id="RU003983"/>
    </source>
</evidence>
<evidence type="ECO:0000256" key="4">
    <source>
        <dbReference type="ARBA" id="ARBA00022692"/>
    </source>
</evidence>
<keyword evidence="15" id="KW-1185">Reference proteome</keyword>
<dbReference type="Gene3D" id="3.30.2010.10">
    <property type="entry name" value="Metalloproteases ('zincins'), catalytic domain"/>
    <property type="match status" value="1"/>
</dbReference>
<evidence type="ECO:0000313" key="14">
    <source>
        <dbReference type="EMBL" id="CAK9008616.1"/>
    </source>
</evidence>
<comment type="similarity">
    <text evidence="11">Belongs to the peptidase M48 family.</text>
</comment>
<evidence type="ECO:0000256" key="12">
    <source>
        <dbReference type="SAM" id="Phobius"/>
    </source>
</evidence>
<sequence length="347" mass="38595">MTLGWLHGKRSKVWLLAFLTIVTVSGVTILLTKDKPADHGSVSRVACESWNLVNVLRTPDTIVLQSVENIMEYVKLLVRRGRARGVSAKDIEWLNKAKEDICSVFGISPFPEILICEDGRMLAQAGPRQCHHAGNKKNQSDQRGQRGWILFSTAVLQTLPPEEVVAVLAHELAHVAKGHHMKRAFLILDFYRLMLLWSFKQKDDSTDEVQTIAATAGMWLLLGLRSRGQELEADRLMLDIVNPATALFALARMHRPTDDPSEVLRDTAEVLKCQSSLPCTSSPGIGQSMSLKQCASRAFEGGSIGRHVSTVGSDLSEWWAFKLLSLDRRGCGCKDRALSTSWKCEMM</sequence>
<keyword evidence="8 12" id="KW-1133">Transmembrane helix</keyword>
<protein>
    <recommendedName>
        <fullName evidence="13">Peptidase M48 domain-containing protein</fullName>
    </recommendedName>
</protein>
<dbReference type="EMBL" id="CAXAMM010005787">
    <property type="protein sequence ID" value="CAK9008616.1"/>
    <property type="molecule type" value="Genomic_DNA"/>
</dbReference>
<keyword evidence="3 11" id="KW-0645">Protease</keyword>
<evidence type="ECO:0000256" key="7">
    <source>
        <dbReference type="ARBA" id="ARBA00022833"/>
    </source>
</evidence>
<evidence type="ECO:0000256" key="1">
    <source>
        <dbReference type="ARBA" id="ARBA00004651"/>
    </source>
</evidence>
<dbReference type="InterPro" id="IPR001915">
    <property type="entry name" value="Peptidase_M48"/>
</dbReference>
<evidence type="ECO:0000313" key="15">
    <source>
        <dbReference type="Proteomes" id="UP001642464"/>
    </source>
</evidence>
<accession>A0ABP0J2P2</accession>
<feature type="transmembrane region" description="Helical" evidence="12">
    <location>
        <begin position="12"/>
        <end position="31"/>
    </location>
</feature>
<evidence type="ECO:0000256" key="3">
    <source>
        <dbReference type="ARBA" id="ARBA00022670"/>
    </source>
</evidence>
<keyword evidence="4 12" id="KW-0812">Transmembrane</keyword>
<evidence type="ECO:0000256" key="6">
    <source>
        <dbReference type="ARBA" id="ARBA00022801"/>
    </source>
</evidence>
<evidence type="ECO:0000256" key="2">
    <source>
        <dbReference type="ARBA" id="ARBA00022475"/>
    </source>
</evidence>